<feature type="transmembrane region" description="Helical" evidence="8">
    <location>
        <begin position="198"/>
        <end position="217"/>
    </location>
</feature>
<keyword evidence="8" id="KW-0769">Symport</keyword>
<evidence type="ECO:0000256" key="6">
    <source>
        <dbReference type="ARBA" id="ARBA00022989"/>
    </source>
</evidence>
<comment type="caution">
    <text evidence="9">The sequence shown here is derived from an EMBL/GenBank/DDBJ whole genome shotgun (WGS) entry which is preliminary data.</text>
</comment>
<reference evidence="9 10" key="1">
    <citation type="submission" date="2023-08" db="EMBL/GenBank/DDBJ databases">
        <authorList>
            <person name="Girao M."/>
            <person name="Carvalho M.F."/>
        </authorList>
    </citation>
    <scope>NUCLEOTIDE SEQUENCE [LARGE SCALE GENOMIC DNA]</scope>
    <source>
        <strain evidence="9 10">CT-R113</strain>
    </source>
</reference>
<dbReference type="Proteomes" id="UP001356095">
    <property type="component" value="Unassembled WGS sequence"/>
</dbReference>
<proteinExistence type="inferred from homology"/>
<keyword evidence="10" id="KW-1185">Reference proteome</keyword>
<gene>
    <name evidence="9" type="ORF">Q8791_25255</name>
</gene>
<dbReference type="EMBL" id="JAUZMY010000030">
    <property type="protein sequence ID" value="MEE2040535.1"/>
    <property type="molecule type" value="Genomic_DNA"/>
</dbReference>
<feature type="transmembrane region" description="Helical" evidence="8">
    <location>
        <begin position="373"/>
        <end position="395"/>
    </location>
</feature>
<feature type="transmembrane region" description="Helical" evidence="8">
    <location>
        <begin position="253"/>
        <end position="280"/>
    </location>
</feature>
<evidence type="ECO:0000313" key="10">
    <source>
        <dbReference type="Proteomes" id="UP001356095"/>
    </source>
</evidence>
<feature type="transmembrane region" description="Helical" evidence="8">
    <location>
        <begin position="12"/>
        <end position="35"/>
    </location>
</feature>
<keyword evidence="4 8" id="KW-1003">Cell membrane</keyword>
<keyword evidence="3 8" id="KW-0813">Transport</keyword>
<comment type="similarity">
    <text evidence="2 8">Belongs to the alanine or glycine:cation symporter (AGCS) (TC 2.A.25) family.</text>
</comment>
<evidence type="ECO:0000313" key="9">
    <source>
        <dbReference type="EMBL" id="MEE2040535.1"/>
    </source>
</evidence>
<evidence type="ECO:0000256" key="1">
    <source>
        <dbReference type="ARBA" id="ARBA00004651"/>
    </source>
</evidence>
<feature type="transmembrane region" description="Helical" evidence="8">
    <location>
        <begin position="224"/>
        <end position="247"/>
    </location>
</feature>
<sequence length="482" mass="50246">MTDTIQAVLDTIVSFVWGPFFLIPLLLVVGVYLTVRLGGLQFRVLGHALWLALVRRTEGGQAKGDISHFQALSTALAATVGVGNIAGVALAIGVGGPGALFWMWVTGVLGMATKYGEALLGVKYRRPDSKGEMSGGPMFYLRHGFAEKFGPGSGGAKLGLVLGTLFALFGAVASFGIGNMTQANAVSGQLDSTFGVPTWLSGIVMVVLVAAVILGGIKSIGRFAAGVVPFMIIAYVLASIFVLVLYVTEIPAALALIFTDAFTGTSAVGGFLGSAFILAVQQGMARGMFSNESGLGTGGIAAAAAKTAHPVRQAMVSMTQTFIDTIIVVTMTGLVIIVTGAWSSEANTGDGALMTNWAMSEAFGSVSPGLAPVGGAIVAISLMFFAFTTLVGWSYYGERCMDYLVGRRAVFPFRVVFVLVVYVGATTELSIAWAFSDAANGLMAIPNLIGLLVLTGVIVAETKKYFADPDWKNPDLVDARQQ</sequence>
<dbReference type="RefSeq" id="WP_330094300.1">
    <property type="nucleotide sequence ID" value="NZ_JAUZMY010000030.1"/>
</dbReference>
<comment type="subcellular location">
    <subcellularLocation>
        <location evidence="1 8">Cell membrane</location>
        <topology evidence="1 8">Multi-pass membrane protein</topology>
    </subcellularLocation>
</comment>
<dbReference type="Gene3D" id="1.20.1740.10">
    <property type="entry name" value="Amino acid/polyamine transporter I"/>
    <property type="match status" value="1"/>
</dbReference>
<evidence type="ECO:0000256" key="7">
    <source>
        <dbReference type="ARBA" id="ARBA00023136"/>
    </source>
</evidence>
<dbReference type="NCBIfam" id="TIGR00835">
    <property type="entry name" value="agcS"/>
    <property type="match status" value="1"/>
</dbReference>
<keyword evidence="6 8" id="KW-1133">Transmembrane helix</keyword>
<dbReference type="Pfam" id="PF01235">
    <property type="entry name" value="Na_Ala_symp"/>
    <property type="match status" value="1"/>
</dbReference>
<dbReference type="PRINTS" id="PR00175">
    <property type="entry name" value="NAALASMPORT"/>
</dbReference>
<feature type="transmembrane region" description="Helical" evidence="8">
    <location>
        <begin position="441"/>
        <end position="460"/>
    </location>
</feature>
<dbReference type="PANTHER" id="PTHR30330">
    <property type="entry name" value="AGSS FAMILY TRANSPORTER, SODIUM-ALANINE"/>
    <property type="match status" value="1"/>
</dbReference>
<feature type="transmembrane region" description="Helical" evidence="8">
    <location>
        <begin position="415"/>
        <end position="435"/>
    </location>
</feature>
<organism evidence="9 10">
    <name type="scientific">Nocardiopsis codii</name>
    <dbReference type="NCBI Taxonomy" id="3065942"/>
    <lineage>
        <taxon>Bacteria</taxon>
        <taxon>Bacillati</taxon>
        <taxon>Actinomycetota</taxon>
        <taxon>Actinomycetes</taxon>
        <taxon>Streptosporangiales</taxon>
        <taxon>Nocardiopsidaceae</taxon>
        <taxon>Nocardiopsis</taxon>
    </lineage>
</organism>
<accession>A0ABU7KE74</accession>
<keyword evidence="5 8" id="KW-0812">Transmembrane</keyword>
<feature type="transmembrane region" description="Helical" evidence="8">
    <location>
        <begin position="322"/>
        <end position="342"/>
    </location>
</feature>
<dbReference type="InterPro" id="IPR001463">
    <property type="entry name" value="Na/Ala_symport"/>
</dbReference>
<evidence type="ECO:0000256" key="2">
    <source>
        <dbReference type="ARBA" id="ARBA00009261"/>
    </source>
</evidence>
<feature type="transmembrane region" description="Helical" evidence="8">
    <location>
        <begin position="158"/>
        <end position="178"/>
    </location>
</feature>
<evidence type="ECO:0000256" key="3">
    <source>
        <dbReference type="ARBA" id="ARBA00022448"/>
    </source>
</evidence>
<name>A0ABU7KE74_9ACTN</name>
<evidence type="ECO:0000256" key="4">
    <source>
        <dbReference type="ARBA" id="ARBA00022475"/>
    </source>
</evidence>
<protein>
    <submittedName>
        <fullName evidence="9">Sodium:alanine symporter family protein</fullName>
    </submittedName>
</protein>
<feature type="transmembrane region" description="Helical" evidence="8">
    <location>
        <begin position="71"/>
        <end position="94"/>
    </location>
</feature>
<dbReference type="PANTHER" id="PTHR30330:SF3">
    <property type="entry name" value="TRANSCRIPTIONAL REGULATOR, LRP FAMILY"/>
    <property type="match status" value="1"/>
</dbReference>
<keyword evidence="7 8" id="KW-0472">Membrane</keyword>
<evidence type="ECO:0000256" key="5">
    <source>
        <dbReference type="ARBA" id="ARBA00022692"/>
    </source>
</evidence>
<evidence type="ECO:0000256" key="8">
    <source>
        <dbReference type="RuleBase" id="RU363064"/>
    </source>
</evidence>